<protein>
    <submittedName>
        <fullName evidence="2">Uncharacterized protein with PQ loop repeat</fullName>
    </submittedName>
</protein>
<feature type="transmembrane region" description="Helical" evidence="1">
    <location>
        <begin position="20"/>
        <end position="39"/>
    </location>
</feature>
<keyword evidence="1" id="KW-0812">Transmembrane</keyword>
<reference evidence="2 3" key="1">
    <citation type="submission" date="2020-08" db="EMBL/GenBank/DDBJ databases">
        <title>Genomic Encyclopedia of Type Strains, Phase IV (KMG-IV): sequencing the most valuable type-strain genomes for metagenomic binning, comparative biology and taxonomic classification.</title>
        <authorList>
            <person name="Goeker M."/>
        </authorList>
    </citation>
    <scope>NUCLEOTIDE SEQUENCE [LARGE SCALE GENOMIC DNA]</scope>
    <source>
        <strain evidence="2 3">DSM 102238</strain>
    </source>
</reference>
<accession>A0A7W6H7L1</accession>
<dbReference type="AlphaFoldDB" id="A0A7W6H7L1"/>
<evidence type="ECO:0000313" key="2">
    <source>
        <dbReference type="EMBL" id="MBB4000104.1"/>
    </source>
</evidence>
<gene>
    <name evidence="2" type="ORF">GGR04_003980</name>
</gene>
<dbReference type="EMBL" id="JACIEK010000015">
    <property type="protein sequence ID" value="MBB4000104.1"/>
    <property type="molecule type" value="Genomic_DNA"/>
</dbReference>
<feature type="transmembrane region" description="Helical" evidence="1">
    <location>
        <begin position="60"/>
        <end position="82"/>
    </location>
</feature>
<evidence type="ECO:0000256" key="1">
    <source>
        <dbReference type="SAM" id="Phobius"/>
    </source>
</evidence>
<feature type="transmembrane region" description="Helical" evidence="1">
    <location>
        <begin position="116"/>
        <end position="142"/>
    </location>
</feature>
<keyword evidence="1" id="KW-0472">Membrane</keyword>
<feature type="transmembrane region" description="Helical" evidence="1">
    <location>
        <begin position="154"/>
        <end position="174"/>
    </location>
</feature>
<proteinExistence type="predicted"/>
<comment type="caution">
    <text evidence="2">The sequence shown here is derived from an EMBL/GenBank/DDBJ whole genome shotgun (WGS) entry which is preliminary data.</text>
</comment>
<keyword evidence="1" id="KW-1133">Transmembrane helix</keyword>
<name>A0A7W6H7L1_9HYPH</name>
<keyword evidence="3" id="KW-1185">Reference proteome</keyword>
<dbReference type="Proteomes" id="UP000542776">
    <property type="component" value="Unassembled WGS sequence"/>
</dbReference>
<organism evidence="2 3">
    <name type="scientific">Aureimonas pseudogalii</name>
    <dbReference type="NCBI Taxonomy" id="1744844"/>
    <lineage>
        <taxon>Bacteria</taxon>
        <taxon>Pseudomonadati</taxon>
        <taxon>Pseudomonadota</taxon>
        <taxon>Alphaproteobacteria</taxon>
        <taxon>Hyphomicrobiales</taxon>
        <taxon>Aurantimonadaceae</taxon>
        <taxon>Aureimonas</taxon>
    </lineage>
</organism>
<dbReference type="RefSeq" id="WP_183201672.1">
    <property type="nucleotide sequence ID" value="NZ_JACIEK010000015.1"/>
</dbReference>
<evidence type="ECO:0000313" key="3">
    <source>
        <dbReference type="Proteomes" id="UP000542776"/>
    </source>
</evidence>
<sequence>MQGFAAFIQRVSDLVPPLQALAVAFCFIAGTIFLIRGILVAAQHGDTPSRYASGAHSKNAVIAHLVIGAFLLALPSVVGASLETLFMTSTAAQPTEIFAYAPEAMQTMTNENARTIVIALLRIVQIIGLIGLIRGLFLLNAAPVHPGSGLVGKGITHVIGGTLAINIVVFVGMIESLVVG</sequence>